<proteinExistence type="predicted"/>
<dbReference type="AlphaFoldDB" id="A0A917G772"/>
<reference evidence="2" key="2">
    <citation type="submission" date="2020-09" db="EMBL/GenBank/DDBJ databases">
        <authorList>
            <person name="Sun Q."/>
            <person name="Zhou Y."/>
        </authorList>
    </citation>
    <scope>NUCLEOTIDE SEQUENCE</scope>
    <source>
        <strain evidence="2">CGMCC 1.15760</strain>
    </source>
</reference>
<name>A0A917G772_9BACI</name>
<keyword evidence="1" id="KW-0472">Membrane</keyword>
<organism evidence="2 3">
    <name type="scientific">Lysinibacillus alkalisoli</name>
    <dbReference type="NCBI Taxonomy" id="1911548"/>
    <lineage>
        <taxon>Bacteria</taxon>
        <taxon>Bacillati</taxon>
        <taxon>Bacillota</taxon>
        <taxon>Bacilli</taxon>
        <taxon>Bacillales</taxon>
        <taxon>Bacillaceae</taxon>
        <taxon>Lysinibacillus</taxon>
    </lineage>
</organism>
<reference evidence="2" key="1">
    <citation type="journal article" date="2014" name="Int. J. Syst. Evol. Microbiol.">
        <title>Complete genome sequence of Corynebacterium casei LMG S-19264T (=DSM 44701T), isolated from a smear-ripened cheese.</title>
        <authorList>
            <consortium name="US DOE Joint Genome Institute (JGI-PGF)"/>
            <person name="Walter F."/>
            <person name="Albersmeier A."/>
            <person name="Kalinowski J."/>
            <person name="Ruckert C."/>
        </authorList>
    </citation>
    <scope>NUCLEOTIDE SEQUENCE</scope>
    <source>
        <strain evidence="2">CGMCC 1.15760</strain>
    </source>
</reference>
<keyword evidence="1" id="KW-0812">Transmembrane</keyword>
<dbReference type="RefSeq" id="WP_188615021.1">
    <property type="nucleotide sequence ID" value="NZ_BMJT01000006.1"/>
</dbReference>
<keyword evidence="1" id="KW-1133">Transmembrane helix</keyword>
<evidence type="ECO:0000313" key="2">
    <source>
        <dbReference type="EMBL" id="GGG26336.1"/>
    </source>
</evidence>
<sequence>MQGQRKAFIFFLIGFIVSWSGSVLPVNSRIVVTACFVVSLLCYILFFYTYLWHIKEEKQRLSSILFIVMTAIAGYTASKLFFITAMYWG</sequence>
<feature type="transmembrane region" description="Helical" evidence="1">
    <location>
        <begin position="64"/>
        <end position="88"/>
    </location>
</feature>
<comment type="caution">
    <text evidence="2">The sequence shown here is derived from an EMBL/GenBank/DDBJ whole genome shotgun (WGS) entry which is preliminary data.</text>
</comment>
<evidence type="ECO:0000256" key="1">
    <source>
        <dbReference type="SAM" id="Phobius"/>
    </source>
</evidence>
<keyword evidence="3" id="KW-1185">Reference proteome</keyword>
<accession>A0A917G772</accession>
<feature type="transmembrane region" description="Helical" evidence="1">
    <location>
        <begin position="30"/>
        <end position="52"/>
    </location>
</feature>
<dbReference type="Proteomes" id="UP000616608">
    <property type="component" value="Unassembled WGS sequence"/>
</dbReference>
<feature type="transmembrane region" description="Helical" evidence="1">
    <location>
        <begin position="7"/>
        <end position="24"/>
    </location>
</feature>
<dbReference type="EMBL" id="BMJT01000006">
    <property type="protein sequence ID" value="GGG26336.1"/>
    <property type="molecule type" value="Genomic_DNA"/>
</dbReference>
<protein>
    <submittedName>
        <fullName evidence="2">Uncharacterized protein</fullName>
    </submittedName>
</protein>
<evidence type="ECO:0000313" key="3">
    <source>
        <dbReference type="Proteomes" id="UP000616608"/>
    </source>
</evidence>
<gene>
    <name evidence="2" type="ORF">GCM10007425_21140</name>
</gene>